<organism evidence="10">
    <name type="scientific">Camponotus floridanus</name>
    <name type="common">Florida carpenter ant</name>
    <dbReference type="NCBI Taxonomy" id="104421"/>
    <lineage>
        <taxon>Eukaryota</taxon>
        <taxon>Metazoa</taxon>
        <taxon>Ecdysozoa</taxon>
        <taxon>Arthropoda</taxon>
        <taxon>Hexapoda</taxon>
        <taxon>Insecta</taxon>
        <taxon>Pterygota</taxon>
        <taxon>Neoptera</taxon>
        <taxon>Endopterygota</taxon>
        <taxon>Hymenoptera</taxon>
        <taxon>Apocrita</taxon>
        <taxon>Aculeata</taxon>
        <taxon>Formicoidea</taxon>
        <taxon>Formicidae</taxon>
        <taxon>Formicinae</taxon>
        <taxon>Camponotus</taxon>
    </lineage>
</organism>
<dbReference type="SMART" id="SM00295">
    <property type="entry name" value="B41"/>
    <property type="match status" value="1"/>
</dbReference>
<dbReference type="Pfam" id="PF02174">
    <property type="entry name" value="IRS"/>
    <property type="match status" value="1"/>
</dbReference>
<dbReference type="CDD" id="cd14473">
    <property type="entry name" value="FERM_B-lobe"/>
    <property type="match status" value="1"/>
</dbReference>
<dbReference type="GO" id="GO:0071944">
    <property type="term" value="C:cell periphery"/>
    <property type="evidence" value="ECO:0007669"/>
    <property type="project" value="UniProtKB-ARBA"/>
</dbReference>
<dbReference type="SUPFAM" id="SSF50729">
    <property type="entry name" value="PH domain-like"/>
    <property type="match status" value="1"/>
</dbReference>
<dbReference type="InterPro" id="IPR051567">
    <property type="entry name" value="Unconventional_Myosin_ATPase"/>
</dbReference>
<dbReference type="Gene3D" id="1.25.40.530">
    <property type="entry name" value="MyTH4 domain"/>
    <property type="match status" value="1"/>
</dbReference>
<dbReference type="InterPro" id="IPR019748">
    <property type="entry name" value="FERM_central"/>
</dbReference>
<dbReference type="SMART" id="SM00139">
    <property type="entry name" value="MyTH4"/>
    <property type="match status" value="1"/>
</dbReference>
<dbReference type="InParanoid" id="E2AST9"/>
<reference evidence="9 10" key="1">
    <citation type="journal article" date="2010" name="Science">
        <title>Genomic comparison of the ants Camponotus floridanus and Harpegnathos saltator.</title>
        <authorList>
            <person name="Bonasio R."/>
            <person name="Zhang G."/>
            <person name="Ye C."/>
            <person name="Mutti N.S."/>
            <person name="Fang X."/>
            <person name="Qin N."/>
            <person name="Donahue G."/>
            <person name="Yang P."/>
            <person name="Li Q."/>
            <person name="Li C."/>
            <person name="Zhang P."/>
            <person name="Huang Z."/>
            <person name="Berger S.L."/>
            <person name="Reinberg D."/>
            <person name="Wang J."/>
            <person name="Liebig J."/>
        </authorList>
    </citation>
    <scope>NUCLEOTIDE SEQUENCE [LARGE SCALE GENOMIC DNA]</scope>
    <source>
        <strain evidence="10">C129</strain>
    </source>
</reference>
<evidence type="ECO:0000313" key="10">
    <source>
        <dbReference type="Proteomes" id="UP000000311"/>
    </source>
</evidence>
<dbReference type="PROSITE" id="PS51016">
    <property type="entry name" value="MYTH4"/>
    <property type="match status" value="1"/>
</dbReference>
<feature type="compositionally biased region" description="Basic and acidic residues" evidence="6">
    <location>
        <begin position="196"/>
        <end position="226"/>
    </location>
</feature>
<dbReference type="OMA" id="CNIISVR"/>
<evidence type="ECO:0000256" key="5">
    <source>
        <dbReference type="ARBA" id="ARBA00023203"/>
    </source>
</evidence>
<dbReference type="InterPro" id="IPR011993">
    <property type="entry name" value="PH-like_dom_sf"/>
</dbReference>
<dbReference type="PANTHER" id="PTHR22692">
    <property type="entry name" value="MYOSIN VII, XV"/>
    <property type="match status" value="1"/>
</dbReference>
<dbReference type="Pfam" id="PF00373">
    <property type="entry name" value="FERM_M"/>
    <property type="match status" value="1"/>
</dbReference>
<protein>
    <submittedName>
        <fullName evidence="9">Myosin-XV</fullName>
    </submittedName>
</protein>
<dbReference type="InterPro" id="IPR002404">
    <property type="entry name" value="IRS_PTB"/>
</dbReference>
<comment type="subcellular location">
    <subcellularLocation>
        <location evidence="1">Cytoplasm</location>
    </subcellularLocation>
</comment>
<feature type="compositionally biased region" description="Basic and acidic residues" evidence="6">
    <location>
        <begin position="137"/>
        <end position="146"/>
    </location>
</feature>
<dbReference type="InterPro" id="IPR019749">
    <property type="entry name" value="Band_41_domain"/>
</dbReference>
<evidence type="ECO:0000256" key="4">
    <source>
        <dbReference type="ARBA" id="ARBA00022737"/>
    </source>
</evidence>
<evidence type="ECO:0000313" key="9">
    <source>
        <dbReference type="EMBL" id="EFN63514.1"/>
    </source>
</evidence>
<comment type="similarity">
    <text evidence="2">Belongs to the TRAFAC class myosin-kinesin ATPase superfamily. Myosin family.</text>
</comment>
<dbReference type="InterPro" id="IPR000857">
    <property type="entry name" value="MyTH4_dom"/>
</dbReference>
<evidence type="ECO:0000256" key="3">
    <source>
        <dbReference type="ARBA" id="ARBA00022490"/>
    </source>
</evidence>
<keyword evidence="4" id="KW-0677">Repeat</keyword>
<dbReference type="STRING" id="104421.E2AST9"/>
<dbReference type="Gene3D" id="2.30.29.30">
    <property type="entry name" value="Pleckstrin-homology domain (PH domain)/Phosphotyrosine-binding domain (PTB)"/>
    <property type="match status" value="1"/>
</dbReference>
<feature type="domain" description="FERM" evidence="7">
    <location>
        <begin position="731"/>
        <end position="1039"/>
    </location>
</feature>
<evidence type="ECO:0000256" key="6">
    <source>
        <dbReference type="SAM" id="MobiDB-lite"/>
    </source>
</evidence>
<gene>
    <name evidence="9" type="ORF">EAG_07054</name>
</gene>
<feature type="domain" description="MyTH4" evidence="8">
    <location>
        <begin position="572"/>
        <end position="726"/>
    </location>
</feature>
<dbReference type="PROSITE" id="PS50057">
    <property type="entry name" value="FERM_3"/>
    <property type="match status" value="1"/>
</dbReference>
<evidence type="ECO:0000259" key="7">
    <source>
        <dbReference type="PROSITE" id="PS50057"/>
    </source>
</evidence>
<feature type="region of interest" description="Disordered" evidence="6">
    <location>
        <begin position="137"/>
        <end position="226"/>
    </location>
</feature>
<dbReference type="GO" id="GO:0003779">
    <property type="term" value="F:actin binding"/>
    <property type="evidence" value="ECO:0007669"/>
    <property type="project" value="UniProtKB-KW"/>
</dbReference>
<keyword evidence="5" id="KW-0009">Actin-binding</keyword>
<evidence type="ECO:0000259" key="8">
    <source>
        <dbReference type="PROSITE" id="PS51016"/>
    </source>
</evidence>
<dbReference type="AlphaFoldDB" id="E2AST9"/>
<evidence type="ECO:0000256" key="2">
    <source>
        <dbReference type="ARBA" id="ARBA00008314"/>
    </source>
</evidence>
<evidence type="ECO:0000256" key="1">
    <source>
        <dbReference type="ARBA" id="ARBA00004496"/>
    </source>
</evidence>
<dbReference type="GO" id="GO:0030182">
    <property type="term" value="P:neuron differentiation"/>
    <property type="evidence" value="ECO:0007669"/>
    <property type="project" value="UniProtKB-ARBA"/>
</dbReference>
<dbReference type="InterPro" id="IPR041795">
    <property type="entry name" value="MyoXV_FERM_C"/>
</dbReference>
<feature type="compositionally biased region" description="Low complexity" evidence="6">
    <location>
        <begin position="150"/>
        <end position="159"/>
    </location>
</feature>
<feature type="compositionally biased region" description="Basic and acidic residues" evidence="6">
    <location>
        <begin position="285"/>
        <end position="303"/>
    </location>
</feature>
<name>E2AST9_CAMFO</name>
<dbReference type="PANTHER" id="PTHR22692:SF26">
    <property type="entry name" value="SH3 DOMAIN-CONTAINING PROTEIN"/>
    <property type="match status" value="1"/>
</dbReference>
<dbReference type="Proteomes" id="UP000000311">
    <property type="component" value="Unassembled WGS sequence"/>
</dbReference>
<keyword evidence="3" id="KW-0963">Cytoplasm</keyword>
<dbReference type="InterPro" id="IPR000299">
    <property type="entry name" value="FERM_domain"/>
</dbReference>
<dbReference type="OrthoDB" id="8182952at2759"/>
<dbReference type="EMBL" id="GL442359">
    <property type="protein sequence ID" value="EFN63514.1"/>
    <property type="molecule type" value="Genomic_DNA"/>
</dbReference>
<proteinExistence type="inferred from homology"/>
<keyword evidence="10" id="KW-1185">Reference proteome</keyword>
<dbReference type="GO" id="GO:0009887">
    <property type="term" value="P:animal organ morphogenesis"/>
    <property type="evidence" value="ECO:0007669"/>
    <property type="project" value="UniProtKB-ARBA"/>
</dbReference>
<dbReference type="GO" id="GO:0005856">
    <property type="term" value="C:cytoskeleton"/>
    <property type="evidence" value="ECO:0007669"/>
    <property type="project" value="InterPro"/>
</dbReference>
<feature type="region of interest" description="Disordered" evidence="6">
    <location>
        <begin position="284"/>
        <end position="303"/>
    </location>
</feature>
<accession>E2AST9</accession>
<dbReference type="Pfam" id="PF00784">
    <property type="entry name" value="MyTH4"/>
    <property type="match status" value="1"/>
</dbReference>
<sequence>MEREVSDTEGVFSRRLVSNWAELPTTLRRRQKHRPDILNQFTDYSESSENELHKLEPKAFSNVQRIVHRSEFLRRLESGDLVRKDISDYRKDMRERRLTPESPLNRLDEGYWKHYDNQDLKLAHRKRSNFIGREMKNLSDEDRKTNSPDSLLIKSSESELSSDEYGHTDDSGAFLEQASHPDKTSKSKRSSFIKFFAKDNKEKKKQNSEHLDVNKNIKQEVPKKETPGQKFEYENIPRIDVSRFDQKPFLHPIVRANDRQPTIEQLRLEEGCELRNCKNVVAASKDARETRQPVQQKSKDDELKSNTIQELYDGEQVVARANGERKAAKMETITEENVDGSKLSVREILKRFEELRTQSDAMATCNDGEAEEKTNDKTLTTIQETLKKLDEKVKNYQIDQKPLQKVNHHENHVSQITKTIQAQANHVNHIQAHNHANHVISEHENHVSIGRVPNHVSAVNQANHQKNLQNQLLSPSQEWRQPDDNVRLQEDSIYESGPVSINDGKHSLLQYAMLNFRQSTEKFEMLKTADGSISGSLKVIESLKSKKKNKKSKGQPDGTEWTWKEQVDLVKYSTVPIEQSLLRLDADLSGLAIECFLCLMRYMGDQPLPPETSEVKCVYTILMHCHKYEQLRDEVYCQLMKQTTNNKSPNPESCQRGWRIFSIVAAYFTCSENLRPYLTKYLETAAYDKRRAYHGTAMVCLQNLRKTVKYGGRKNVPSVEEIMAISAGRNAKRQIYRLPGGTERVINTKCTTVVQDVIEEMCNVISVRNPHEMDEFSLYCIVDGDAFTMPLARDEYVLDVTTELQKNHQVFYLIFCRSVWYYPLRLDAPLYIEVVFNQIAPDYLEGLLLVISGEHLSQEIIYDMAQIAALLHKAADMAHEPATKEIKYLLPKPALSLREPRPQQWSNMVQQAWNNVQHSSAAVCKAQVLEILSKWPLFGSSFFAVKRVPEGKEKGADHILALNRHGVHFIDLLTHETLYHYPYSEVISTRKVKSEEGALYLDMKCGNLMQQRITRLQTEQAHEISRLIRQYITMEQRTSNGQSVSIGLGMR</sequence>
<dbReference type="InterPro" id="IPR038185">
    <property type="entry name" value="MyTH4_dom_sf"/>
</dbReference>
<dbReference type="CDD" id="cd13201">
    <property type="entry name" value="FERM_C_MyoXV"/>
    <property type="match status" value="1"/>
</dbReference>